<dbReference type="GeneID" id="93522332"/>
<dbReference type="RefSeq" id="WP_048927499.1">
    <property type="nucleotide sequence ID" value="NZ_CP042285.1"/>
</dbReference>
<dbReference type="Pfam" id="PF13306">
    <property type="entry name" value="LRR_5"/>
    <property type="match status" value="4"/>
</dbReference>
<dbReference type="SMART" id="SM00367">
    <property type="entry name" value="LRR_CC"/>
    <property type="match status" value="5"/>
</dbReference>
<comment type="caution">
    <text evidence="2">The sequence shown here is derived from an EMBL/GenBank/DDBJ whole genome shotgun (WGS) entry which is preliminary data.</text>
</comment>
<dbReference type="PANTHER" id="PTHR45661">
    <property type="entry name" value="SURFACE ANTIGEN"/>
    <property type="match status" value="1"/>
</dbReference>
<sequence>MKKLFFLFAFLVGLGISSSVYAQLVKEVTLTSTNTLASELGADVGKVTSLKVNGLLRAEDFKTMKEQMNMLQVLDMSGVTELPKTAYWNESVREELQSIPREAFQNKLTLQKVIFSEALEMIDEGAFSGCNNLTEFDFSKATQLRSIEYRAFYECSGLRDLDLSACTSLVGIRSNVFYRCSNLQTVNLSGCGKLSNIGTYAFRYCSSLRTVDLSNCTALAILDSYVFSDCSNLKSVSLEECTALTTIGESAFNSNYSISQLSDFDFSQLTALKEIGERAFSGCALAGDIVFASGIQQLGRDAFYNNDAITSIDFSKSTQLTVISEGTFRYCQNLKKVDFSNCASLNTLNIGAFDNCPALEEVVIDNGFYTSIDGVLFVVDKATLLLYPKGKKDVVYTIPSSVKTLGEHSFQINRSLKELIIPKSVLTIKGETFCGEEYLPFAYYGTRITMQSATPIGLSQSIGLKDAYVYVPKGSADVYRNAAYWNESYIVETNADPILISLDAAGTLASKLSNLNISVSTIQKLIILGPINASDFDVIKQMKSLQNIDLSKAMIENNYLPDNAFFHDPNHYGKNILSNLEEVILPNTIEEIGYNAFCSLPVLSKVNMPESIQSIGASSFAYCPNLQKMDFSTLLGLQQIGHDAFSGSSCVPAALKLPNSLEGIGSSAFSNTGVISVDFSNTALGYIGSNAFANCSISGDLSFPATLSSIDSKAFSSAKVSSITLRSPKMVSLTTEDPFSSVDKTNCKVYVTKNLIDTYKADECWSVFGDNIVGFGQIITATSNDENYGRIEGGGAYEEGDKVTLKAICHDDFWSENYKKYVHLFDGWYDGDTKVCDDITYTYTVGKEDKVLVGKFIRIDFYPGYDGGYCIVEKVGNDGKSVTVKGVMSTDTSKKFWGWFDAEDSWSGPYQFISSDIELTIKAGSKDRMIMHRLIDSELSIHENVTFTDGMKVEGIAVLLRFGSLTVEGNEAWKLKSFAYYRDASLLVNSDIQADEITCNWDTWSNYWHFVSFPYDLKMSEIKLTSSDARFVVREYDGKSRADKGVGESWRQLSDSETLKANTGYIIQFNSNDGLPDAFTTKTGDMKALFNRASVTIPLNTYASDNAMNANWNFVGNPYPAYYSVERLFADGLDATVTVWSPDLNNYEYYTQDDKDVYLAPLTAFFVQKKTSNLVFNPEGRVAALPRETQAASALRSVDNRQVVNLLLAGEKASDRTRVVFNEAASLEYEIGLDAAKFGSPNAEAASFYSLDTQGNRLAINERPVADGVVRLGCVLPAKGSYTISLKERIGKGIQLVDKQTGAVCDLNQEAYTFEAEAGTLSDRFELRSDVVTSVEAIDASIRWNVREGLLIVSGLRDVETLSVCDAAGRIHFAGKVTDGEVRMALPQSGIYYMTWTTKAGERQTCSIKW</sequence>
<feature type="chain" id="PRO_5030154121" evidence="1">
    <location>
        <begin position="23"/>
        <end position="1410"/>
    </location>
</feature>
<keyword evidence="1" id="KW-0732">Signal</keyword>
<dbReference type="InterPro" id="IPR006553">
    <property type="entry name" value="Leu-rich_rpt_Cys-con_subtyp"/>
</dbReference>
<evidence type="ECO:0000313" key="3">
    <source>
        <dbReference type="Proteomes" id="UP000463337"/>
    </source>
</evidence>
<evidence type="ECO:0000313" key="2">
    <source>
        <dbReference type="EMBL" id="MRY59172.1"/>
    </source>
</evidence>
<gene>
    <name evidence="2" type="ORF">GKD59_14915</name>
</gene>
<feature type="signal peptide" evidence="1">
    <location>
        <begin position="1"/>
        <end position="22"/>
    </location>
</feature>
<evidence type="ECO:0000256" key="1">
    <source>
        <dbReference type="SAM" id="SignalP"/>
    </source>
</evidence>
<dbReference type="Gene3D" id="3.40.50.12480">
    <property type="match status" value="1"/>
</dbReference>
<name>A0A6I2MZH7_PARDI</name>
<dbReference type="InterPro" id="IPR026906">
    <property type="entry name" value="LRR_5"/>
</dbReference>
<dbReference type="EMBL" id="WKLT01000014">
    <property type="protein sequence ID" value="MRY59172.1"/>
    <property type="molecule type" value="Genomic_DNA"/>
</dbReference>
<dbReference type="Proteomes" id="UP000463337">
    <property type="component" value="Unassembled WGS sequence"/>
</dbReference>
<protein>
    <submittedName>
        <fullName evidence="2">Leucine-rich repeat protein</fullName>
    </submittedName>
</protein>
<dbReference type="SUPFAM" id="SSF52058">
    <property type="entry name" value="L domain-like"/>
    <property type="match status" value="1"/>
</dbReference>
<dbReference type="InterPro" id="IPR053139">
    <property type="entry name" value="Surface_bspA-like"/>
</dbReference>
<accession>A0A6I2MZH7</accession>
<organism evidence="2 3">
    <name type="scientific">Parabacteroides distasonis</name>
    <dbReference type="NCBI Taxonomy" id="823"/>
    <lineage>
        <taxon>Bacteria</taxon>
        <taxon>Pseudomonadati</taxon>
        <taxon>Bacteroidota</taxon>
        <taxon>Bacteroidia</taxon>
        <taxon>Bacteroidales</taxon>
        <taxon>Tannerellaceae</taxon>
        <taxon>Parabacteroides</taxon>
    </lineage>
</organism>
<reference evidence="2 3" key="1">
    <citation type="journal article" date="2019" name="Nat. Med.">
        <title>A library of human gut bacterial isolates paired with longitudinal multiomics data enables mechanistic microbiome research.</title>
        <authorList>
            <person name="Poyet M."/>
            <person name="Groussin M."/>
            <person name="Gibbons S.M."/>
            <person name="Avila-Pacheco J."/>
            <person name="Jiang X."/>
            <person name="Kearney S.M."/>
            <person name="Perrotta A.R."/>
            <person name="Berdy B."/>
            <person name="Zhao S."/>
            <person name="Lieberman T.D."/>
            <person name="Swanson P.K."/>
            <person name="Smith M."/>
            <person name="Roesemann S."/>
            <person name="Alexander J.E."/>
            <person name="Rich S.A."/>
            <person name="Livny J."/>
            <person name="Vlamakis H."/>
            <person name="Clish C."/>
            <person name="Bullock K."/>
            <person name="Deik A."/>
            <person name="Scott J."/>
            <person name="Pierce K.A."/>
            <person name="Xavier R.J."/>
            <person name="Alm E.J."/>
        </authorList>
    </citation>
    <scope>NUCLEOTIDE SEQUENCE [LARGE SCALE GENOMIC DNA]</scope>
    <source>
        <strain evidence="2 3">BIOML-A41</strain>
    </source>
</reference>
<dbReference type="PANTHER" id="PTHR45661:SF3">
    <property type="entry name" value="IG-LIKE DOMAIN-CONTAINING PROTEIN"/>
    <property type="match status" value="1"/>
</dbReference>
<dbReference type="Gene3D" id="3.80.10.10">
    <property type="entry name" value="Ribonuclease Inhibitor"/>
    <property type="match status" value="4"/>
</dbReference>
<proteinExistence type="predicted"/>
<dbReference type="InterPro" id="IPR032675">
    <property type="entry name" value="LRR_dom_sf"/>
</dbReference>